<evidence type="ECO:0000313" key="3">
    <source>
        <dbReference type="Proteomes" id="UP000319578"/>
    </source>
</evidence>
<evidence type="ECO:0000313" key="2">
    <source>
        <dbReference type="EMBL" id="GED73051.1"/>
    </source>
</evidence>
<organism evidence="2 3">
    <name type="scientific">Brevibacillus reuszeri</name>
    <dbReference type="NCBI Taxonomy" id="54915"/>
    <lineage>
        <taxon>Bacteria</taxon>
        <taxon>Bacillati</taxon>
        <taxon>Bacillota</taxon>
        <taxon>Bacilli</taxon>
        <taxon>Bacillales</taxon>
        <taxon>Paenibacillaceae</taxon>
        <taxon>Brevibacillus</taxon>
    </lineage>
</organism>
<protein>
    <submittedName>
        <fullName evidence="2">Uncharacterized protein</fullName>
    </submittedName>
</protein>
<sequence>MGKVGSEMTKWFKALSMCLAVVLSVSMFAESSFANAASDDFEVRVQKARAALAQEEAAEQGRVEVQRSGAIKKLIELVFKSTSKTETVKATKNEIRTKLTGHAMQEAFIDGITSKMVDKILSGKSSGMLALKTYKDTIQNSRIIVDPNSKIVLVMDETKNTIITIYKDTGNAIINRPANGRWTLINWFYN</sequence>
<reference evidence="2 3" key="1">
    <citation type="submission" date="2019-06" db="EMBL/GenBank/DDBJ databases">
        <title>Whole genome shotgun sequence of Brevibacillus reuszeri NBRC 15719.</title>
        <authorList>
            <person name="Hosoyama A."/>
            <person name="Uohara A."/>
            <person name="Ohji S."/>
            <person name="Ichikawa N."/>
        </authorList>
    </citation>
    <scope>NUCLEOTIDE SEQUENCE [LARGE SCALE GENOMIC DNA]</scope>
    <source>
        <strain evidence="2 3">NBRC 15719</strain>
    </source>
</reference>
<gene>
    <name evidence="2" type="ORF">BRE01_67530</name>
</gene>
<proteinExistence type="predicted"/>
<keyword evidence="1" id="KW-0732">Signal</keyword>
<evidence type="ECO:0000256" key="1">
    <source>
        <dbReference type="SAM" id="SignalP"/>
    </source>
</evidence>
<comment type="caution">
    <text evidence="2">The sequence shown here is derived from an EMBL/GenBank/DDBJ whole genome shotgun (WGS) entry which is preliminary data.</text>
</comment>
<feature type="signal peptide" evidence="1">
    <location>
        <begin position="1"/>
        <end position="36"/>
    </location>
</feature>
<dbReference type="EMBL" id="BJON01000040">
    <property type="protein sequence ID" value="GED73051.1"/>
    <property type="molecule type" value="Genomic_DNA"/>
</dbReference>
<keyword evidence="3" id="KW-1185">Reference proteome</keyword>
<name>A0ABQ0TZ59_9BACL</name>
<accession>A0ABQ0TZ59</accession>
<feature type="chain" id="PRO_5046062827" evidence="1">
    <location>
        <begin position="37"/>
        <end position="190"/>
    </location>
</feature>
<dbReference type="Proteomes" id="UP000319578">
    <property type="component" value="Unassembled WGS sequence"/>
</dbReference>